<reference evidence="6" key="1">
    <citation type="submission" date="2019-08" db="EMBL/GenBank/DDBJ databases">
        <authorList>
            <person name="Kucharzyk K."/>
            <person name="Murdoch R.W."/>
            <person name="Higgins S."/>
            <person name="Loffler F."/>
        </authorList>
    </citation>
    <scope>NUCLEOTIDE SEQUENCE</scope>
</reference>
<protein>
    <submittedName>
        <fullName evidence="6">HTH-type transcriptional regulator MurR</fullName>
    </submittedName>
</protein>
<dbReference type="InterPro" id="IPR047640">
    <property type="entry name" value="RpiR-like"/>
</dbReference>
<feature type="domain" description="SIS" evidence="5">
    <location>
        <begin position="140"/>
        <end position="276"/>
    </location>
</feature>
<dbReference type="Gene3D" id="3.40.50.10490">
    <property type="entry name" value="Glucose-6-phosphate isomerase like protein, domain 1"/>
    <property type="match status" value="1"/>
</dbReference>
<dbReference type="InterPro" id="IPR036388">
    <property type="entry name" value="WH-like_DNA-bd_sf"/>
</dbReference>
<dbReference type="SUPFAM" id="SSF46689">
    <property type="entry name" value="Homeodomain-like"/>
    <property type="match status" value="1"/>
</dbReference>
<dbReference type="Gene3D" id="1.10.10.10">
    <property type="entry name" value="Winged helix-like DNA-binding domain superfamily/Winged helix DNA-binding domain"/>
    <property type="match status" value="1"/>
</dbReference>
<dbReference type="GO" id="GO:0097367">
    <property type="term" value="F:carbohydrate derivative binding"/>
    <property type="evidence" value="ECO:0007669"/>
    <property type="project" value="InterPro"/>
</dbReference>
<evidence type="ECO:0000259" key="4">
    <source>
        <dbReference type="PROSITE" id="PS51071"/>
    </source>
</evidence>
<keyword evidence="1" id="KW-0805">Transcription regulation</keyword>
<keyword evidence="3" id="KW-0804">Transcription</keyword>
<dbReference type="InterPro" id="IPR035472">
    <property type="entry name" value="RpiR-like_SIS"/>
</dbReference>
<dbReference type="PANTHER" id="PTHR30514">
    <property type="entry name" value="GLUCOKINASE"/>
    <property type="match status" value="1"/>
</dbReference>
<evidence type="ECO:0000256" key="2">
    <source>
        <dbReference type="ARBA" id="ARBA00023125"/>
    </source>
</evidence>
<dbReference type="Pfam" id="PF01418">
    <property type="entry name" value="HTH_6"/>
    <property type="match status" value="1"/>
</dbReference>
<gene>
    <name evidence="6" type="primary">murR_1</name>
    <name evidence="6" type="ORF">SDC9_13725</name>
</gene>
<dbReference type="InterPro" id="IPR009057">
    <property type="entry name" value="Homeodomain-like_sf"/>
</dbReference>
<dbReference type="InterPro" id="IPR000281">
    <property type="entry name" value="HTH_RpiR"/>
</dbReference>
<proteinExistence type="predicted"/>
<name>A0A644TQR5_9ZZZZ</name>
<dbReference type="GO" id="GO:0003700">
    <property type="term" value="F:DNA-binding transcription factor activity"/>
    <property type="evidence" value="ECO:0007669"/>
    <property type="project" value="InterPro"/>
</dbReference>
<dbReference type="CDD" id="cd05013">
    <property type="entry name" value="SIS_RpiR"/>
    <property type="match status" value="1"/>
</dbReference>
<dbReference type="InterPro" id="IPR046348">
    <property type="entry name" value="SIS_dom_sf"/>
</dbReference>
<evidence type="ECO:0000256" key="1">
    <source>
        <dbReference type="ARBA" id="ARBA00023015"/>
    </source>
</evidence>
<dbReference type="EMBL" id="VSSQ01000039">
    <property type="protein sequence ID" value="MPL68021.1"/>
    <property type="molecule type" value="Genomic_DNA"/>
</dbReference>
<sequence>MELTKSNITHRNGGFHGIVSFIKKIQENFHGMSPKHKKMAGYLSDNYDKVVFQTAKALAEDVGVSEATVIRFATHIGYKGYPDMVKAMSEMVRSRITTVDRLQLSLKSAQGHPVKDVMSRDTLNIRRTMEELDMASFNEAVTRIANARKIFVVSFRSAASLGSFLQYYLQILLRNCTLVSSTVSIVDDLADVTAQDVVIGISFARYTKLTVEGMQFARGRGAHTVAITDTHTSPLVRYGDTVLLAHRDMAYFIDSLAAPLSLINALIVAVSTENPESTKQRLAELEALWQQYQVYDIE</sequence>
<keyword evidence="2" id="KW-0238">DNA-binding</keyword>
<evidence type="ECO:0000256" key="3">
    <source>
        <dbReference type="ARBA" id="ARBA00023163"/>
    </source>
</evidence>
<dbReference type="AlphaFoldDB" id="A0A644TQR5"/>
<feature type="domain" description="HTH rpiR-type" evidence="4">
    <location>
        <begin position="19"/>
        <end position="95"/>
    </location>
</feature>
<comment type="caution">
    <text evidence="6">The sequence shown here is derived from an EMBL/GenBank/DDBJ whole genome shotgun (WGS) entry which is preliminary data.</text>
</comment>
<dbReference type="Pfam" id="PF01380">
    <property type="entry name" value="SIS"/>
    <property type="match status" value="1"/>
</dbReference>
<dbReference type="GO" id="GO:0003677">
    <property type="term" value="F:DNA binding"/>
    <property type="evidence" value="ECO:0007669"/>
    <property type="project" value="UniProtKB-KW"/>
</dbReference>
<dbReference type="GO" id="GO:1901135">
    <property type="term" value="P:carbohydrate derivative metabolic process"/>
    <property type="evidence" value="ECO:0007669"/>
    <property type="project" value="InterPro"/>
</dbReference>
<dbReference type="PANTHER" id="PTHR30514:SF18">
    <property type="entry name" value="RPIR-FAMILY TRANSCRIPTIONAL REGULATOR"/>
    <property type="match status" value="1"/>
</dbReference>
<evidence type="ECO:0000313" key="6">
    <source>
        <dbReference type="EMBL" id="MPL68021.1"/>
    </source>
</evidence>
<organism evidence="6">
    <name type="scientific">bioreactor metagenome</name>
    <dbReference type="NCBI Taxonomy" id="1076179"/>
    <lineage>
        <taxon>unclassified sequences</taxon>
        <taxon>metagenomes</taxon>
        <taxon>ecological metagenomes</taxon>
    </lineage>
</organism>
<dbReference type="InterPro" id="IPR001347">
    <property type="entry name" value="SIS_dom"/>
</dbReference>
<dbReference type="SUPFAM" id="SSF53697">
    <property type="entry name" value="SIS domain"/>
    <property type="match status" value="1"/>
</dbReference>
<evidence type="ECO:0000259" key="5">
    <source>
        <dbReference type="PROSITE" id="PS51464"/>
    </source>
</evidence>
<dbReference type="PROSITE" id="PS51071">
    <property type="entry name" value="HTH_RPIR"/>
    <property type="match status" value="1"/>
</dbReference>
<dbReference type="PROSITE" id="PS51464">
    <property type="entry name" value="SIS"/>
    <property type="match status" value="1"/>
</dbReference>
<accession>A0A644TQR5</accession>